<comment type="caution">
    <text evidence="2">The sequence shown here is derived from an EMBL/GenBank/DDBJ whole genome shotgun (WGS) entry which is preliminary data.</text>
</comment>
<gene>
    <name evidence="2" type="ORF">A3Q56_08195</name>
</gene>
<dbReference type="AlphaFoldDB" id="A0A177AQ07"/>
<organism evidence="2 3">
    <name type="scientific">Intoshia linei</name>
    <dbReference type="NCBI Taxonomy" id="1819745"/>
    <lineage>
        <taxon>Eukaryota</taxon>
        <taxon>Metazoa</taxon>
        <taxon>Spiralia</taxon>
        <taxon>Lophotrochozoa</taxon>
        <taxon>Mesozoa</taxon>
        <taxon>Orthonectida</taxon>
        <taxon>Rhopaluridae</taxon>
        <taxon>Intoshia</taxon>
    </lineage>
</organism>
<proteinExistence type="predicted"/>
<sequence length="97" mass="11497">LHATRKEHSKNCFLTQQMKIFAITVLGYKKNNNRKFKKESEQNINKLFHRLKNSLNLIENMNKKIKDLQNQSKLQCNETSPSILIQDFLRNVIILNL</sequence>
<dbReference type="Proteomes" id="UP000078046">
    <property type="component" value="Unassembled WGS sequence"/>
</dbReference>
<keyword evidence="3" id="KW-1185">Reference proteome</keyword>
<evidence type="ECO:0000256" key="1">
    <source>
        <dbReference type="SAM" id="Coils"/>
    </source>
</evidence>
<feature type="coiled-coil region" evidence="1">
    <location>
        <begin position="51"/>
        <end position="78"/>
    </location>
</feature>
<protein>
    <submittedName>
        <fullName evidence="2">Uncharacterized protein</fullName>
    </submittedName>
</protein>
<evidence type="ECO:0000313" key="3">
    <source>
        <dbReference type="Proteomes" id="UP000078046"/>
    </source>
</evidence>
<name>A0A177AQ07_9BILA</name>
<keyword evidence="1" id="KW-0175">Coiled coil</keyword>
<dbReference type="EMBL" id="LWCA01002137">
    <property type="protein sequence ID" value="OAF64096.1"/>
    <property type="molecule type" value="Genomic_DNA"/>
</dbReference>
<evidence type="ECO:0000313" key="2">
    <source>
        <dbReference type="EMBL" id="OAF64096.1"/>
    </source>
</evidence>
<accession>A0A177AQ07</accession>
<reference evidence="2 3" key="1">
    <citation type="submission" date="2016-04" db="EMBL/GenBank/DDBJ databases">
        <title>The genome of Intoshia linei affirms orthonectids as highly simplified spiralians.</title>
        <authorList>
            <person name="Mikhailov K.V."/>
            <person name="Slusarev G.S."/>
            <person name="Nikitin M.A."/>
            <person name="Logacheva M.D."/>
            <person name="Penin A."/>
            <person name="Aleoshin V."/>
            <person name="Panchin Y.V."/>
        </authorList>
    </citation>
    <scope>NUCLEOTIDE SEQUENCE [LARGE SCALE GENOMIC DNA]</scope>
    <source>
        <strain evidence="2">Intl2013</strain>
        <tissue evidence="2">Whole animal</tissue>
    </source>
</reference>
<feature type="non-terminal residue" evidence="2">
    <location>
        <position position="1"/>
    </location>
</feature>